<dbReference type="Proteomes" id="UP001159363">
    <property type="component" value="Chromosome 9"/>
</dbReference>
<reference evidence="1 2" key="1">
    <citation type="submission" date="2023-02" db="EMBL/GenBank/DDBJ databases">
        <title>LHISI_Scaffold_Assembly.</title>
        <authorList>
            <person name="Stuart O.P."/>
            <person name="Cleave R."/>
            <person name="Magrath M.J.L."/>
            <person name="Mikheyev A.S."/>
        </authorList>
    </citation>
    <scope>NUCLEOTIDE SEQUENCE [LARGE SCALE GENOMIC DNA]</scope>
    <source>
        <strain evidence="1">Daus_M_001</strain>
        <tissue evidence="1">Leg muscle</tissue>
    </source>
</reference>
<name>A0ABQ9GPU3_9NEOP</name>
<sequence length="153" mass="17603">MRKSLQDSTTQDIITHGCCARLLNLLSQDLNVKNVTEHVMSIIKYFRNNHFASFWTHFTTGNKMKNTFRFSGGFVKNWTILVKIYGEHKTKFDATVRQKVTNIGVKRSAEDMLSIWKPIAVALNRVQQNSCTLSQSVQIWKQLENRSYCSPSG</sequence>
<evidence type="ECO:0000313" key="2">
    <source>
        <dbReference type="Proteomes" id="UP001159363"/>
    </source>
</evidence>
<organism evidence="1 2">
    <name type="scientific">Dryococelus australis</name>
    <dbReference type="NCBI Taxonomy" id="614101"/>
    <lineage>
        <taxon>Eukaryota</taxon>
        <taxon>Metazoa</taxon>
        <taxon>Ecdysozoa</taxon>
        <taxon>Arthropoda</taxon>
        <taxon>Hexapoda</taxon>
        <taxon>Insecta</taxon>
        <taxon>Pterygota</taxon>
        <taxon>Neoptera</taxon>
        <taxon>Polyneoptera</taxon>
        <taxon>Phasmatodea</taxon>
        <taxon>Verophasmatodea</taxon>
        <taxon>Anareolatae</taxon>
        <taxon>Phasmatidae</taxon>
        <taxon>Eurycanthinae</taxon>
        <taxon>Dryococelus</taxon>
    </lineage>
</organism>
<comment type="caution">
    <text evidence="1">The sequence shown here is derived from an EMBL/GenBank/DDBJ whole genome shotgun (WGS) entry which is preliminary data.</text>
</comment>
<keyword evidence="2" id="KW-1185">Reference proteome</keyword>
<protein>
    <submittedName>
        <fullName evidence="1">Uncharacterized protein</fullName>
    </submittedName>
</protein>
<dbReference type="EMBL" id="JARBHB010000010">
    <property type="protein sequence ID" value="KAJ8874060.1"/>
    <property type="molecule type" value="Genomic_DNA"/>
</dbReference>
<gene>
    <name evidence="1" type="ORF">PR048_024900</name>
</gene>
<evidence type="ECO:0000313" key="1">
    <source>
        <dbReference type="EMBL" id="KAJ8874060.1"/>
    </source>
</evidence>
<accession>A0ABQ9GPU3</accession>
<proteinExistence type="predicted"/>